<dbReference type="Proteomes" id="UP000676885">
    <property type="component" value="Chromosome"/>
</dbReference>
<feature type="transmembrane region" description="Helical" evidence="2">
    <location>
        <begin position="112"/>
        <end position="134"/>
    </location>
</feature>
<feature type="region of interest" description="Disordered" evidence="1">
    <location>
        <begin position="1"/>
        <end position="24"/>
    </location>
</feature>
<organism evidence="3 4">
    <name type="scientific">Arthrobacter jiangjiafuii</name>
    <dbReference type="NCBI Taxonomy" id="2817475"/>
    <lineage>
        <taxon>Bacteria</taxon>
        <taxon>Bacillati</taxon>
        <taxon>Actinomycetota</taxon>
        <taxon>Actinomycetes</taxon>
        <taxon>Micrococcales</taxon>
        <taxon>Micrococcaceae</taxon>
        <taxon>Arthrobacter</taxon>
    </lineage>
</organism>
<reference evidence="3 4" key="1">
    <citation type="submission" date="2021-05" db="EMBL/GenBank/DDBJ databases">
        <title>Novel species in genus Arthrobacter.</title>
        <authorList>
            <person name="Zhang G."/>
        </authorList>
    </citation>
    <scope>NUCLEOTIDE SEQUENCE [LARGE SCALE GENOMIC DNA]</scope>
    <source>
        <strain evidence="4">zg-ZUI227</strain>
    </source>
</reference>
<dbReference type="EMBL" id="CP076022">
    <property type="protein sequence ID" value="QWC11455.1"/>
    <property type="molecule type" value="Genomic_DNA"/>
</dbReference>
<evidence type="ECO:0000313" key="3">
    <source>
        <dbReference type="EMBL" id="QWC11455.1"/>
    </source>
</evidence>
<feature type="transmembrane region" description="Helical" evidence="2">
    <location>
        <begin position="140"/>
        <end position="166"/>
    </location>
</feature>
<proteinExistence type="predicted"/>
<gene>
    <name evidence="3" type="ORF">KKR91_07890</name>
</gene>
<name>A0A975M7N0_9MICC</name>
<evidence type="ECO:0000256" key="1">
    <source>
        <dbReference type="SAM" id="MobiDB-lite"/>
    </source>
</evidence>
<keyword evidence="4" id="KW-1185">Reference proteome</keyword>
<keyword evidence="2" id="KW-0812">Transmembrane</keyword>
<dbReference type="KEGG" id="ajg:KKR91_07890"/>
<evidence type="ECO:0000313" key="4">
    <source>
        <dbReference type="Proteomes" id="UP000676885"/>
    </source>
</evidence>
<feature type="transmembrane region" description="Helical" evidence="2">
    <location>
        <begin position="85"/>
        <end position="105"/>
    </location>
</feature>
<keyword evidence="2" id="KW-1133">Transmembrane helix</keyword>
<sequence length="181" mass="19413">MSEKLAQDASHSSTGVQPTATKAAPARPKSVETAFWLLVAAAVLVLVRIAVGIAVVNSAGHKETIGEALGEANIPFWVEEQISGYVWPGIITAVILVAIALLSRVGYGWPRIVLIVVTVFTALNTRVQFFASIITVYETAWVTLVSVLLTLAAAVLLFLTPSGAYFKSMRQYRKGKKLSQA</sequence>
<evidence type="ECO:0000256" key="2">
    <source>
        <dbReference type="SAM" id="Phobius"/>
    </source>
</evidence>
<accession>A0A975M7N0</accession>
<dbReference type="AlphaFoldDB" id="A0A975M7N0"/>
<protein>
    <submittedName>
        <fullName evidence="3">Uncharacterized protein</fullName>
    </submittedName>
</protein>
<dbReference type="RefSeq" id="WP_210228440.1">
    <property type="nucleotide sequence ID" value="NZ_CP076022.1"/>
</dbReference>
<keyword evidence="2" id="KW-0472">Membrane</keyword>
<feature type="transmembrane region" description="Helical" evidence="2">
    <location>
        <begin position="35"/>
        <end position="56"/>
    </location>
</feature>